<dbReference type="KEGG" id="bgok:Pr1d_41090"/>
<dbReference type="PROSITE" id="PS00018">
    <property type="entry name" value="EF_HAND_1"/>
    <property type="match status" value="1"/>
</dbReference>
<dbReference type="Proteomes" id="UP000323917">
    <property type="component" value="Chromosome"/>
</dbReference>
<protein>
    <submittedName>
        <fullName evidence="1">Uncharacterized protein</fullName>
    </submittedName>
</protein>
<evidence type="ECO:0000313" key="2">
    <source>
        <dbReference type="Proteomes" id="UP000323917"/>
    </source>
</evidence>
<reference evidence="1 2" key="1">
    <citation type="submission" date="2019-08" db="EMBL/GenBank/DDBJ databases">
        <title>Deep-cultivation of Planctomycetes and their phenomic and genomic characterization uncovers novel biology.</title>
        <authorList>
            <person name="Wiegand S."/>
            <person name="Jogler M."/>
            <person name="Boedeker C."/>
            <person name="Pinto D."/>
            <person name="Vollmers J."/>
            <person name="Rivas-Marin E."/>
            <person name="Kohn T."/>
            <person name="Peeters S.H."/>
            <person name="Heuer A."/>
            <person name="Rast P."/>
            <person name="Oberbeckmann S."/>
            <person name="Bunk B."/>
            <person name="Jeske O."/>
            <person name="Meyerdierks A."/>
            <person name="Storesund J.E."/>
            <person name="Kallscheuer N."/>
            <person name="Luecker S."/>
            <person name="Lage O.M."/>
            <person name="Pohl T."/>
            <person name="Merkel B.J."/>
            <person name="Hornburger P."/>
            <person name="Mueller R.-W."/>
            <person name="Bruemmer F."/>
            <person name="Labrenz M."/>
            <person name="Spormann A.M."/>
            <person name="Op den Camp H."/>
            <person name="Overmann J."/>
            <person name="Amann R."/>
            <person name="Jetten M.S.M."/>
            <person name="Mascher T."/>
            <person name="Medema M.H."/>
            <person name="Devos D.P."/>
            <person name="Kaster A.-K."/>
            <person name="Ovreas L."/>
            <person name="Rohde M."/>
            <person name="Galperin M.Y."/>
            <person name="Jogler C."/>
        </authorList>
    </citation>
    <scope>NUCLEOTIDE SEQUENCE [LARGE SCALE GENOMIC DNA]</scope>
    <source>
        <strain evidence="1 2">Pr1d</strain>
    </source>
</reference>
<dbReference type="RefSeq" id="WP_148075085.1">
    <property type="nucleotide sequence ID" value="NZ_CP042913.1"/>
</dbReference>
<proteinExistence type="predicted"/>
<keyword evidence="2" id="KW-1185">Reference proteome</keyword>
<sequence>MARDQVLSGTLADGTPFDFLLSSNRLDLDDYFDPNAMVTLTLVDSTADFNNDGTVEGRDFLEWQRGNSPDALSLGDLVNWQANYGKTSVEAALIVPEPFCQTYFLTLLFLGFTRRLSKSR</sequence>
<dbReference type="InterPro" id="IPR018247">
    <property type="entry name" value="EF_Hand_1_Ca_BS"/>
</dbReference>
<dbReference type="OrthoDB" id="9842375at2"/>
<gene>
    <name evidence="1" type="ORF">Pr1d_41090</name>
</gene>
<organism evidence="1 2">
    <name type="scientific">Bythopirellula goksoeyrii</name>
    <dbReference type="NCBI Taxonomy" id="1400387"/>
    <lineage>
        <taxon>Bacteria</taxon>
        <taxon>Pseudomonadati</taxon>
        <taxon>Planctomycetota</taxon>
        <taxon>Planctomycetia</taxon>
        <taxon>Pirellulales</taxon>
        <taxon>Lacipirellulaceae</taxon>
        <taxon>Bythopirellula</taxon>
    </lineage>
</organism>
<accession>A0A5B9QS08</accession>
<dbReference type="AlphaFoldDB" id="A0A5B9QS08"/>
<dbReference type="EMBL" id="CP042913">
    <property type="protein sequence ID" value="QEG36773.1"/>
    <property type="molecule type" value="Genomic_DNA"/>
</dbReference>
<evidence type="ECO:0000313" key="1">
    <source>
        <dbReference type="EMBL" id="QEG36773.1"/>
    </source>
</evidence>
<name>A0A5B9QS08_9BACT</name>